<dbReference type="PRINTS" id="PR00111">
    <property type="entry name" value="ABHYDROLASE"/>
</dbReference>
<keyword evidence="3" id="KW-1185">Reference proteome</keyword>
<evidence type="ECO:0000313" key="2">
    <source>
        <dbReference type="EMBL" id="MFC4531652.1"/>
    </source>
</evidence>
<keyword evidence="2" id="KW-0378">Hydrolase</keyword>
<proteinExistence type="predicted"/>
<dbReference type="Pfam" id="PF00561">
    <property type="entry name" value="Abhydrolase_1"/>
    <property type="match status" value="1"/>
</dbReference>
<organism evidence="2 3">
    <name type="scientific">Sphaerisporangium dianthi</name>
    <dbReference type="NCBI Taxonomy" id="1436120"/>
    <lineage>
        <taxon>Bacteria</taxon>
        <taxon>Bacillati</taxon>
        <taxon>Actinomycetota</taxon>
        <taxon>Actinomycetes</taxon>
        <taxon>Streptosporangiales</taxon>
        <taxon>Streptosporangiaceae</taxon>
        <taxon>Sphaerisporangium</taxon>
    </lineage>
</organism>
<evidence type="ECO:0000313" key="3">
    <source>
        <dbReference type="Proteomes" id="UP001596004"/>
    </source>
</evidence>
<reference evidence="3" key="1">
    <citation type="journal article" date="2019" name="Int. J. Syst. Evol. Microbiol.">
        <title>The Global Catalogue of Microorganisms (GCM) 10K type strain sequencing project: providing services to taxonomists for standard genome sequencing and annotation.</title>
        <authorList>
            <consortium name="The Broad Institute Genomics Platform"/>
            <consortium name="The Broad Institute Genome Sequencing Center for Infectious Disease"/>
            <person name="Wu L."/>
            <person name="Ma J."/>
        </authorList>
    </citation>
    <scope>NUCLEOTIDE SEQUENCE [LARGE SCALE GENOMIC DNA]</scope>
    <source>
        <strain evidence="3">CGMCC 4.7132</strain>
    </source>
</reference>
<dbReference type="PANTHER" id="PTHR43194:SF2">
    <property type="entry name" value="PEROXISOMAL MEMBRANE PROTEIN LPX1"/>
    <property type="match status" value="1"/>
</dbReference>
<accession>A0ABV9CFM4</accession>
<name>A0ABV9CFM4_9ACTN</name>
<dbReference type="InterPro" id="IPR050228">
    <property type="entry name" value="Carboxylesterase_BioH"/>
</dbReference>
<comment type="caution">
    <text evidence="2">The sequence shown here is derived from an EMBL/GenBank/DDBJ whole genome shotgun (WGS) entry which is preliminary data.</text>
</comment>
<dbReference type="SUPFAM" id="SSF53474">
    <property type="entry name" value="alpha/beta-Hydrolases"/>
    <property type="match status" value="1"/>
</dbReference>
<evidence type="ECO:0000259" key="1">
    <source>
        <dbReference type="Pfam" id="PF00561"/>
    </source>
</evidence>
<dbReference type="Proteomes" id="UP001596004">
    <property type="component" value="Unassembled WGS sequence"/>
</dbReference>
<gene>
    <name evidence="2" type="ORF">ACFO60_12825</name>
</gene>
<feature type="domain" description="AB hydrolase-1" evidence="1">
    <location>
        <begin position="25"/>
        <end position="127"/>
    </location>
</feature>
<dbReference type="PANTHER" id="PTHR43194">
    <property type="entry name" value="HYDROLASE ALPHA/BETA FOLD FAMILY"/>
    <property type="match status" value="1"/>
</dbReference>
<dbReference type="GO" id="GO:0016787">
    <property type="term" value="F:hydrolase activity"/>
    <property type="evidence" value="ECO:0007669"/>
    <property type="project" value="UniProtKB-KW"/>
</dbReference>
<dbReference type="EMBL" id="JBHSFP010000006">
    <property type="protein sequence ID" value="MFC4531652.1"/>
    <property type="molecule type" value="Genomic_DNA"/>
</dbReference>
<dbReference type="InterPro" id="IPR029058">
    <property type="entry name" value="AB_hydrolase_fold"/>
</dbReference>
<dbReference type="InterPro" id="IPR000073">
    <property type="entry name" value="AB_hydrolase_1"/>
</dbReference>
<protein>
    <submittedName>
        <fullName evidence="2">Alpha/beta fold hydrolase</fullName>
    </submittedName>
</protein>
<dbReference type="RefSeq" id="WP_380840286.1">
    <property type="nucleotide sequence ID" value="NZ_JBHSFP010000006.1"/>
</dbReference>
<dbReference type="Gene3D" id="3.40.50.1820">
    <property type="entry name" value="alpha/beta hydrolase"/>
    <property type="match status" value="2"/>
</dbReference>
<sequence length="227" mass="24238">MSDLESAVVNGVRLAYQVAGRPEAPPLMLLHGRGADHTSWAGVIPRLATSFRVYAPDARGSGASEWPGVYSLESMRDDVIALLDHLELPAVTVVAHSMGGMVASLVAQAHPGRVERMVLEDVPAPHPAGLPVPERPDGEPAFDWAMVEQTAHQRNHPDPAWLDGLAKVTAPTLVIAGGAPSHLPQDQVADMARRIPGARLVTIEAGHEIHLTRPEEFLAALADFLGR</sequence>